<feature type="region of interest" description="Disordered" evidence="1">
    <location>
        <begin position="24"/>
        <end position="43"/>
    </location>
</feature>
<name>A0A0K1PKV0_9BACT</name>
<evidence type="ECO:0000313" key="3">
    <source>
        <dbReference type="Proteomes" id="UP000064967"/>
    </source>
</evidence>
<dbReference type="AlphaFoldDB" id="A0A0K1PKV0"/>
<gene>
    <name evidence="2" type="ORF">AKJ09_00819</name>
</gene>
<evidence type="ECO:0000256" key="1">
    <source>
        <dbReference type="SAM" id="MobiDB-lite"/>
    </source>
</evidence>
<proteinExistence type="predicted"/>
<dbReference type="PATRIC" id="fig|1391654.3.peg.830"/>
<organism evidence="2 3">
    <name type="scientific">Labilithrix luteola</name>
    <dbReference type="NCBI Taxonomy" id="1391654"/>
    <lineage>
        <taxon>Bacteria</taxon>
        <taxon>Pseudomonadati</taxon>
        <taxon>Myxococcota</taxon>
        <taxon>Polyangia</taxon>
        <taxon>Polyangiales</taxon>
        <taxon>Labilitrichaceae</taxon>
        <taxon>Labilithrix</taxon>
    </lineage>
</organism>
<reference evidence="2 3" key="1">
    <citation type="submission" date="2015-08" db="EMBL/GenBank/DDBJ databases">
        <authorList>
            <person name="Babu N.S."/>
            <person name="Beckwith C.J."/>
            <person name="Beseler K.G."/>
            <person name="Brison A."/>
            <person name="Carone J.V."/>
            <person name="Caskin T.P."/>
            <person name="Diamond M."/>
            <person name="Durham M.E."/>
            <person name="Foxe J.M."/>
            <person name="Go M."/>
            <person name="Henderson B.A."/>
            <person name="Jones I.B."/>
            <person name="McGettigan J.A."/>
            <person name="Micheletti S.J."/>
            <person name="Nasrallah M.E."/>
            <person name="Ortiz D."/>
            <person name="Piller C.R."/>
            <person name="Privatt S.R."/>
            <person name="Schneider S.L."/>
            <person name="Sharp S."/>
            <person name="Smith T.C."/>
            <person name="Stanton J.D."/>
            <person name="Ullery H.E."/>
            <person name="Wilson R.J."/>
            <person name="Serrano M.G."/>
            <person name="Buck G."/>
            <person name="Lee V."/>
            <person name="Wang Y."/>
            <person name="Carvalho R."/>
            <person name="Voegtly L."/>
            <person name="Shi R."/>
            <person name="Duckworth R."/>
            <person name="Johnson A."/>
            <person name="Loviza R."/>
            <person name="Walstead R."/>
            <person name="Shah Z."/>
            <person name="Kiflezghi M."/>
            <person name="Wade K."/>
            <person name="Ball S.L."/>
            <person name="Bradley K.W."/>
            <person name="Asai D.J."/>
            <person name="Bowman C.A."/>
            <person name="Russell D.A."/>
            <person name="Pope W.H."/>
            <person name="Jacobs-Sera D."/>
            <person name="Hendrix R.W."/>
            <person name="Hatfull G.F."/>
        </authorList>
    </citation>
    <scope>NUCLEOTIDE SEQUENCE [LARGE SCALE GENOMIC DNA]</scope>
    <source>
        <strain evidence="2 3">DSM 27648</strain>
    </source>
</reference>
<protein>
    <submittedName>
        <fullName evidence="2">Uncharacterized protein</fullName>
    </submittedName>
</protein>
<dbReference type="EMBL" id="CP012333">
    <property type="protein sequence ID" value="AKU94155.1"/>
    <property type="molecule type" value="Genomic_DNA"/>
</dbReference>
<dbReference type="KEGG" id="llu:AKJ09_00819"/>
<dbReference type="Proteomes" id="UP000064967">
    <property type="component" value="Chromosome"/>
</dbReference>
<accession>A0A0K1PKV0</accession>
<sequence length="250" mass="25421">MVSLANVACGSDTTRVVYVAGDAEPTSGTSDASSDARPADLSPKGECERYLACVNEETPAQGGAAVALYGDDSPCWKGSSADAKSCGDACHLARTAIAPSGSGSSQCGCTEDAECKGFCSNKKVCAGSDWVGILDECAAYATDAKSAVSAWKKANVFGNTCVLAVDANCDAIRDLAFRDTGAQDSKNVWITAQSLHDYYACPRTASGWGNSGSVPSGTAPSSCAGVAVVGLKTCKTSTSTNSTDLMLLVE</sequence>
<evidence type="ECO:0000313" key="2">
    <source>
        <dbReference type="EMBL" id="AKU94155.1"/>
    </source>
</evidence>
<keyword evidence="3" id="KW-1185">Reference proteome</keyword>